<proteinExistence type="predicted"/>
<sequence length="356" mass="41543">MIDHPPSFFLQLLFQWFFFAFFFFFFLSFKNICARNQKKIMLAPQRVFEKSFLHVSVSKRKVKIKPKKHIFFMCIGHAIEYVLDDLHKKKKKMLRINGRGDTSTVIESIWEVIEDELYRQSKYLGYSMSTVSKELREMNERDKERAVSFVLSNSRDKFCEYIESCELTKEISIEGQWLMWDAISQKVMSMDLSKIVSPSQSRTLFHNNVHRDDNNDMMNKSMPSKANEDKKTPEGKTKKQRQTKLSVLLVSGFQCLIKKANHEHDEQENGTNSEKMALKTTTITTPTKVRSQPFLLEKNWKDCVCNEKGRTYHVQLKPPANHSLKPSLSATRTISSLSNTTSCNNTRDKDDIFICV</sequence>
<dbReference type="EMBL" id="ASPP01021910">
    <property type="protein sequence ID" value="ETO11891.1"/>
    <property type="molecule type" value="Genomic_DNA"/>
</dbReference>
<protein>
    <submittedName>
        <fullName evidence="3">Uncharacterized protein</fullName>
    </submittedName>
</protein>
<keyword evidence="2" id="KW-1133">Transmembrane helix</keyword>
<keyword evidence="2" id="KW-0812">Transmembrane</keyword>
<comment type="caution">
    <text evidence="3">The sequence shown here is derived from an EMBL/GenBank/DDBJ whole genome shotgun (WGS) entry which is preliminary data.</text>
</comment>
<evidence type="ECO:0000313" key="3">
    <source>
        <dbReference type="EMBL" id="ETO11891.1"/>
    </source>
</evidence>
<organism evidence="3 4">
    <name type="scientific">Reticulomyxa filosa</name>
    <dbReference type="NCBI Taxonomy" id="46433"/>
    <lineage>
        <taxon>Eukaryota</taxon>
        <taxon>Sar</taxon>
        <taxon>Rhizaria</taxon>
        <taxon>Retaria</taxon>
        <taxon>Foraminifera</taxon>
        <taxon>Monothalamids</taxon>
        <taxon>Reticulomyxidae</taxon>
        <taxon>Reticulomyxa</taxon>
    </lineage>
</organism>
<dbReference type="Proteomes" id="UP000023152">
    <property type="component" value="Unassembled WGS sequence"/>
</dbReference>
<gene>
    <name evidence="3" type="ORF">RFI_25484</name>
</gene>
<name>X6ME36_RETFI</name>
<keyword evidence="4" id="KW-1185">Reference proteome</keyword>
<keyword evidence="2" id="KW-0472">Membrane</keyword>
<evidence type="ECO:0000256" key="1">
    <source>
        <dbReference type="SAM" id="MobiDB-lite"/>
    </source>
</evidence>
<feature type="transmembrane region" description="Helical" evidence="2">
    <location>
        <begin position="12"/>
        <end position="29"/>
    </location>
</feature>
<accession>X6ME36</accession>
<feature type="compositionally biased region" description="Basic and acidic residues" evidence="1">
    <location>
        <begin position="226"/>
        <end position="237"/>
    </location>
</feature>
<dbReference type="AlphaFoldDB" id="X6ME36"/>
<feature type="region of interest" description="Disordered" evidence="1">
    <location>
        <begin position="206"/>
        <end position="243"/>
    </location>
</feature>
<reference evidence="3 4" key="1">
    <citation type="journal article" date="2013" name="Curr. Biol.">
        <title>The Genome of the Foraminiferan Reticulomyxa filosa.</title>
        <authorList>
            <person name="Glockner G."/>
            <person name="Hulsmann N."/>
            <person name="Schleicher M."/>
            <person name="Noegel A.A."/>
            <person name="Eichinger L."/>
            <person name="Gallinger C."/>
            <person name="Pawlowski J."/>
            <person name="Sierra R."/>
            <person name="Euteneuer U."/>
            <person name="Pillet L."/>
            <person name="Moustafa A."/>
            <person name="Platzer M."/>
            <person name="Groth M."/>
            <person name="Szafranski K."/>
            <person name="Schliwa M."/>
        </authorList>
    </citation>
    <scope>NUCLEOTIDE SEQUENCE [LARGE SCALE GENOMIC DNA]</scope>
</reference>
<evidence type="ECO:0000256" key="2">
    <source>
        <dbReference type="SAM" id="Phobius"/>
    </source>
</evidence>
<evidence type="ECO:0000313" key="4">
    <source>
        <dbReference type="Proteomes" id="UP000023152"/>
    </source>
</evidence>